<reference evidence="3" key="1">
    <citation type="journal article" date="2019" name="Int. J. Syst. Evol. Microbiol.">
        <title>The Global Catalogue of Microorganisms (GCM) 10K type strain sequencing project: providing services to taxonomists for standard genome sequencing and annotation.</title>
        <authorList>
            <consortium name="The Broad Institute Genomics Platform"/>
            <consortium name="The Broad Institute Genome Sequencing Center for Infectious Disease"/>
            <person name="Wu L."/>
            <person name="Ma J."/>
        </authorList>
    </citation>
    <scope>NUCLEOTIDE SEQUENCE [LARGE SCALE GENOMIC DNA]</scope>
    <source>
        <strain evidence="3">JCM 6835</strain>
    </source>
</reference>
<accession>A0ABP6FT06</accession>
<dbReference type="RefSeq" id="WP_379506911.1">
    <property type="nucleotide sequence ID" value="NZ_BAAATE010000061.1"/>
</dbReference>
<evidence type="ECO:0000313" key="3">
    <source>
        <dbReference type="Proteomes" id="UP001501666"/>
    </source>
</evidence>
<feature type="domain" description="Transposase Helix-turn-helix" evidence="1">
    <location>
        <begin position="34"/>
        <end position="73"/>
    </location>
</feature>
<dbReference type="Pfam" id="PF13613">
    <property type="entry name" value="HTH_Tnp_4"/>
    <property type="match status" value="1"/>
</dbReference>
<dbReference type="InterPro" id="IPR027805">
    <property type="entry name" value="Transposase_HTH_dom"/>
</dbReference>
<proteinExistence type="predicted"/>
<dbReference type="EMBL" id="BAAATE010000061">
    <property type="protein sequence ID" value="GAA2700656.1"/>
    <property type="molecule type" value="Genomic_DNA"/>
</dbReference>
<evidence type="ECO:0000259" key="1">
    <source>
        <dbReference type="Pfam" id="PF13613"/>
    </source>
</evidence>
<evidence type="ECO:0000313" key="2">
    <source>
        <dbReference type="EMBL" id="GAA2700656.1"/>
    </source>
</evidence>
<comment type="caution">
    <text evidence="2">The sequence shown here is derived from an EMBL/GenBank/DDBJ whole genome shotgun (WGS) entry which is preliminary data.</text>
</comment>
<organism evidence="2 3">
    <name type="scientific">Nonomuraea recticatena</name>
    <dbReference type="NCBI Taxonomy" id="46178"/>
    <lineage>
        <taxon>Bacteria</taxon>
        <taxon>Bacillati</taxon>
        <taxon>Actinomycetota</taxon>
        <taxon>Actinomycetes</taxon>
        <taxon>Streptosporangiales</taxon>
        <taxon>Streptosporangiaceae</taxon>
        <taxon>Nonomuraea</taxon>
    </lineage>
</organism>
<dbReference type="Proteomes" id="UP001501666">
    <property type="component" value="Unassembled WGS sequence"/>
</dbReference>
<gene>
    <name evidence="2" type="ORF">GCM10010412_097970</name>
</gene>
<keyword evidence="3" id="KW-1185">Reference proteome</keyword>
<protein>
    <recommendedName>
        <fullName evidence="1">Transposase Helix-turn-helix domain-containing protein</fullName>
    </recommendedName>
</protein>
<sequence length="114" mass="13165">MLFHRAALPLSRRTLTFLSGIIRRHRKKIGFRWRRLNPGQQAMLTLVHLRKGETLIELAAGFAVGATTVWRRLRGPGERANAQLKTRRILRKLRCCPLLAARQRHLVLQLREAG</sequence>
<name>A0ABP6FT06_9ACTN</name>